<dbReference type="EMBL" id="KZ301973">
    <property type="protein sequence ID" value="PFH53639.1"/>
    <property type="molecule type" value="Genomic_DNA"/>
</dbReference>
<name>A0A2A9NSX2_9AGAR</name>
<reference evidence="2 3" key="1">
    <citation type="submission" date="2014-02" db="EMBL/GenBank/DDBJ databases">
        <title>Transposable element dynamics among asymbiotic and ectomycorrhizal Amanita fungi.</title>
        <authorList>
            <consortium name="DOE Joint Genome Institute"/>
            <person name="Hess J."/>
            <person name="Skrede I."/>
            <person name="Wolfe B."/>
            <person name="LaButti K."/>
            <person name="Ohm R.A."/>
            <person name="Grigoriev I.V."/>
            <person name="Pringle A."/>
        </authorList>
    </citation>
    <scope>NUCLEOTIDE SEQUENCE [LARGE SCALE GENOMIC DNA]</scope>
    <source>
        <strain evidence="2 3">SKay4041</strain>
    </source>
</reference>
<dbReference type="Proteomes" id="UP000242287">
    <property type="component" value="Unassembled WGS sequence"/>
</dbReference>
<proteinExistence type="predicted"/>
<organism evidence="2 3">
    <name type="scientific">Amanita thiersii Skay4041</name>
    <dbReference type="NCBI Taxonomy" id="703135"/>
    <lineage>
        <taxon>Eukaryota</taxon>
        <taxon>Fungi</taxon>
        <taxon>Dikarya</taxon>
        <taxon>Basidiomycota</taxon>
        <taxon>Agaricomycotina</taxon>
        <taxon>Agaricomycetes</taxon>
        <taxon>Agaricomycetidae</taxon>
        <taxon>Agaricales</taxon>
        <taxon>Pluteineae</taxon>
        <taxon>Amanitaceae</taxon>
        <taxon>Amanita</taxon>
    </lineage>
</organism>
<evidence type="ECO:0000313" key="3">
    <source>
        <dbReference type="Proteomes" id="UP000242287"/>
    </source>
</evidence>
<protein>
    <submittedName>
        <fullName evidence="2">Uncharacterized protein</fullName>
    </submittedName>
</protein>
<accession>A0A2A9NSX2</accession>
<dbReference type="AlphaFoldDB" id="A0A2A9NSX2"/>
<gene>
    <name evidence="2" type="ORF">AMATHDRAFT_1275</name>
</gene>
<evidence type="ECO:0000313" key="2">
    <source>
        <dbReference type="EMBL" id="PFH53639.1"/>
    </source>
</evidence>
<feature type="region of interest" description="Disordered" evidence="1">
    <location>
        <begin position="73"/>
        <end position="94"/>
    </location>
</feature>
<evidence type="ECO:0000256" key="1">
    <source>
        <dbReference type="SAM" id="MobiDB-lite"/>
    </source>
</evidence>
<sequence>MPLRTPSKGAGVAVAAAEKGLDSNVQVPINKAKHTKKMLIPSGAEIRYKDTQKLAATIRIDIDLKKKKTDGKEVMGQKKIHFNRDKTGPTDPHNRLAVILRDTPKRLQKAKDKSKSYFDELEKINDADKIWNYWKSGKK</sequence>
<keyword evidence="3" id="KW-1185">Reference proteome</keyword>